<dbReference type="CDD" id="cd00761">
    <property type="entry name" value="Glyco_tranf_GTA_type"/>
    <property type="match status" value="1"/>
</dbReference>
<evidence type="ECO:0000313" key="2">
    <source>
        <dbReference type="EMBL" id="TDY64767.1"/>
    </source>
</evidence>
<dbReference type="AlphaFoldDB" id="A0A4R8MJG3"/>
<dbReference type="SUPFAM" id="SSF53448">
    <property type="entry name" value="Nucleotide-diphospho-sugar transferases"/>
    <property type="match status" value="1"/>
</dbReference>
<dbReference type="Proteomes" id="UP000294824">
    <property type="component" value="Unassembled WGS sequence"/>
</dbReference>
<evidence type="ECO:0000259" key="1">
    <source>
        <dbReference type="Pfam" id="PF00535"/>
    </source>
</evidence>
<comment type="caution">
    <text evidence="2">The sequence shown here is derived from an EMBL/GenBank/DDBJ whole genome shotgun (WGS) entry which is preliminary data.</text>
</comment>
<accession>A0A4R8MJG3</accession>
<keyword evidence="3" id="KW-1185">Reference proteome</keyword>
<dbReference type="EMBL" id="SORL01000007">
    <property type="protein sequence ID" value="TDY64767.1"/>
    <property type="molecule type" value="Genomic_DNA"/>
</dbReference>
<reference evidence="2 3" key="1">
    <citation type="submission" date="2019-03" db="EMBL/GenBank/DDBJ databases">
        <title>Genomic Encyclopedia of Type Strains, Phase III (KMG-III): the genomes of soil and plant-associated and newly described type strains.</title>
        <authorList>
            <person name="Whitman W."/>
        </authorList>
    </citation>
    <scope>NUCLEOTIDE SEQUENCE [LARGE SCALE GENOMIC DNA]</scope>
    <source>
        <strain evidence="2 3">CECT 8301</strain>
    </source>
</reference>
<dbReference type="InterPro" id="IPR001173">
    <property type="entry name" value="Glyco_trans_2-like"/>
</dbReference>
<dbReference type="RefSeq" id="WP_133967070.1">
    <property type="nucleotide sequence ID" value="NZ_SORL01000007.1"/>
</dbReference>
<name>A0A4R8MJG3_9FLAO</name>
<feature type="domain" description="Glycosyltransferase 2-like" evidence="1">
    <location>
        <begin position="5"/>
        <end position="106"/>
    </location>
</feature>
<dbReference type="Gene3D" id="3.90.550.10">
    <property type="entry name" value="Spore Coat Polysaccharide Biosynthesis Protein SpsA, Chain A"/>
    <property type="match status" value="1"/>
</dbReference>
<gene>
    <name evidence="2" type="ORF">DFQ06_1689</name>
</gene>
<protein>
    <submittedName>
        <fullName evidence="2">Glycosyl transferase family 2</fullName>
    </submittedName>
</protein>
<evidence type="ECO:0000313" key="3">
    <source>
        <dbReference type="Proteomes" id="UP000294824"/>
    </source>
</evidence>
<dbReference type="InterPro" id="IPR029044">
    <property type="entry name" value="Nucleotide-diphossugar_trans"/>
</dbReference>
<dbReference type="Pfam" id="PF00535">
    <property type="entry name" value="Glycos_transf_2"/>
    <property type="match status" value="1"/>
</dbReference>
<dbReference type="GO" id="GO:0016740">
    <property type="term" value="F:transferase activity"/>
    <property type="evidence" value="ECO:0007669"/>
    <property type="project" value="UniProtKB-KW"/>
</dbReference>
<proteinExistence type="predicted"/>
<sequence length="302" mass="35843">MKLAIIIPYFKITYFNDTLQSLSNQTNKNFKVYIGDDASPEDPKQLLDKYKTILDYKYQRFRSNLGSISLVQQWERCIALSESEEWLMILGDDDYLDESVVASFYDNYNVFSQSSNLLRYSSKLLNTTTNTISSAYLHPIWEDAKTSYYRKVNSLTRSSLSEHIFKRDIYNEFGFKNFPLAWNSDDCAWLDFSNNKPIYSINDSIVFVRISDLNISGKTDNLELKQKSQLSFYKYIITKKHNLFSRDELLVILRRYEIGKTNIKKLSVSEWFFLFVYYLKFFKIKPLKKMFKRFFKSIINKA</sequence>
<keyword evidence="2" id="KW-0808">Transferase</keyword>
<organism evidence="2 3">
    <name type="scientific">Algibacter lectus</name>
    <dbReference type="NCBI Taxonomy" id="221126"/>
    <lineage>
        <taxon>Bacteria</taxon>
        <taxon>Pseudomonadati</taxon>
        <taxon>Bacteroidota</taxon>
        <taxon>Flavobacteriia</taxon>
        <taxon>Flavobacteriales</taxon>
        <taxon>Flavobacteriaceae</taxon>
        <taxon>Algibacter</taxon>
    </lineage>
</organism>